<dbReference type="AlphaFoldDB" id="A0A6N2MBY5"/>
<protein>
    <submittedName>
        <fullName evidence="1">Uncharacterized protein</fullName>
    </submittedName>
</protein>
<accession>A0A6N2MBY5</accession>
<dbReference type="EMBL" id="CAADRP010001752">
    <property type="protein sequence ID" value="VFU51215.1"/>
    <property type="molecule type" value="Genomic_DNA"/>
</dbReference>
<proteinExistence type="predicted"/>
<organism evidence="1">
    <name type="scientific">Salix viminalis</name>
    <name type="common">Common osier</name>
    <name type="synonym">Basket willow</name>
    <dbReference type="NCBI Taxonomy" id="40686"/>
    <lineage>
        <taxon>Eukaryota</taxon>
        <taxon>Viridiplantae</taxon>
        <taxon>Streptophyta</taxon>
        <taxon>Embryophyta</taxon>
        <taxon>Tracheophyta</taxon>
        <taxon>Spermatophyta</taxon>
        <taxon>Magnoliopsida</taxon>
        <taxon>eudicotyledons</taxon>
        <taxon>Gunneridae</taxon>
        <taxon>Pentapetalae</taxon>
        <taxon>rosids</taxon>
        <taxon>fabids</taxon>
        <taxon>Malpighiales</taxon>
        <taxon>Salicaceae</taxon>
        <taxon>Saliceae</taxon>
        <taxon>Salix</taxon>
    </lineage>
</organism>
<evidence type="ECO:0000313" key="1">
    <source>
        <dbReference type="EMBL" id="VFU51215.1"/>
    </source>
</evidence>
<reference evidence="1" key="1">
    <citation type="submission" date="2019-03" db="EMBL/GenBank/DDBJ databases">
        <authorList>
            <person name="Mank J."/>
            <person name="Almeida P."/>
        </authorList>
    </citation>
    <scope>NUCLEOTIDE SEQUENCE</scope>
    <source>
        <strain evidence="1">78183</strain>
    </source>
</reference>
<name>A0A6N2MBY5_SALVM</name>
<gene>
    <name evidence="1" type="ORF">SVIM_LOCUS345155</name>
</gene>
<sequence length="68" mass="7574">MAAENKPGSIPIPVGLLAKDLDKGADVIKDRDPTEFLLLKLVNPFMGPRFYEQLPWPANSSLLQRKPD</sequence>